<name>A0A0C3L723_9AGAM</name>
<evidence type="ECO:0000313" key="2">
    <source>
        <dbReference type="Proteomes" id="UP000054248"/>
    </source>
</evidence>
<sequence length="99" mass="10951">MRHNISSDIKPWAQNLVQSIFKFKPTFSQTPYSLFALILRPLSLSFSTSLPLSHLQTKPYSSFPKPTSQCVSPLFLPAALYSSAPLPILFIPTPIATTA</sequence>
<protein>
    <submittedName>
        <fullName evidence="1">Uncharacterized protein</fullName>
    </submittedName>
</protein>
<dbReference type="Proteomes" id="UP000054248">
    <property type="component" value="Unassembled WGS sequence"/>
</dbReference>
<organism evidence="1 2">
    <name type="scientific">Tulasnella calospora MUT 4182</name>
    <dbReference type="NCBI Taxonomy" id="1051891"/>
    <lineage>
        <taxon>Eukaryota</taxon>
        <taxon>Fungi</taxon>
        <taxon>Dikarya</taxon>
        <taxon>Basidiomycota</taxon>
        <taxon>Agaricomycotina</taxon>
        <taxon>Agaricomycetes</taxon>
        <taxon>Cantharellales</taxon>
        <taxon>Tulasnellaceae</taxon>
        <taxon>Tulasnella</taxon>
    </lineage>
</organism>
<dbReference type="EMBL" id="KN822980">
    <property type="protein sequence ID" value="KIO29663.1"/>
    <property type="molecule type" value="Genomic_DNA"/>
</dbReference>
<accession>A0A0C3L723</accession>
<dbReference type="AlphaFoldDB" id="A0A0C3L723"/>
<reference evidence="1 2" key="1">
    <citation type="submission" date="2014-04" db="EMBL/GenBank/DDBJ databases">
        <authorList>
            <consortium name="DOE Joint Genome Institute"/>
            <person name="Kuo A."/>
            <person name="Girlanda M."/>
            <person name="Perotto S."/>
            <person name="Kohler A."/>
            <person name="Nagy L.G."/>
            <person name="Floudas D."/>
            <person name="Copeland A."/>
            <person name="Barry K.W."/>
            <person name="Cichocki N."/>
            <person name="Veneault-Fourrey C."/>
            <person name="LaButti K."/>
            <person name="Lindquist E.A."/>
            <person name="Lipzen A."/>
            <person name="Lundell T."/>
            <person name="Morin E."/>
            <person name="Murat C."/>
            <person name="Sun H."/>
            <person name="Tunlid A."/>
            <person name="Henrissat B."/>
            <person name="Grigoriev I.V."/>
            <person name="Hibbett D.S."/>
            <person name="Martin F."/>
            <person name="Nordberg H.P."/>
            <person name="Cantor M.N."/>
            <person name="Hua S.X."/>
        </authorList>
    </citation>
    <scope>NUCLEOTIDE SEQUENCE [LARGE SCALE GENOMIC DNA]</scope>
    <source>
        <strain evidence="1 2">MUT 4182</strain>
    </source>
</reference>
<proteinExistence type="predicted"/>
<dbReference type="HOGENOM" id="CLU_2322073_0_0_1"/>
<keyword evidence="2" id="KW-1185">Reference proteome</keyword>
<evidence type="ECO:0000313" key="1">
    <source>
        <dbReference type="EMBL" id="KIO29663.1"/>
    </source>
</evidence>
<reference evidence="2" key="2">
    <citation type="submission" date="2015-01" db="EMBL/GenBank/DDBJ databases">
        <title>Evolutionary Origins and Diversification of the Mycorrhizal Mutualists.</title>
        <authorList>
            <consortium name="DOE Joint Genome Institute"/>
            <consortium name="Mycorrhizal Genomics Consortium"/>
            <person name="Kohler A."/>
            <person name="Kuo A."/>
            <person name="Nagy L.G."/>
            <person name="Floudas D."/>
            <person name="Copeland A."/>
            <person name="Barry K.W."/>
            <person name="Cichocki N."/>
            <person name="Veneault-Fourrey C."/>
            <person name="LaButti K."/>
            <person name="Lindquist E.A."/>
            <person name="Lipzen A."/>
            <person name="Lundell T."/>
            <person name="Morin E."/>
            <person name="Murat C."/>
            <person name="Riley R."/>
            <person name="Ohm R."/>
            <person name="Sun H."/>
            <person name="Tunlid A."/>
            <person name="Henrissat B."/>
            <person name="Grigoriev I.V."/>
            <person name="Hibbett D.S."/>
            <person name="Martin F."/>
        </authorList>
    </citation>
    <scope>NUCLEOTIDE SEQUENCE [LARGE SCALE GENOMIC DNA]</scope>
    <source>
        <strain evidence="2">MUT 4182</strain>
    </source>
</reference>
<gene>
    <name evidence="1" type="ORF">M407DRAFT_164668</name>
</gene>